<comment type="caution">
    <text evidence="12">The sequence shown here is derived from an EMBL/GenBank/DDBJ whole genome shotgun (WGS) entry which is preliminary data.</text>
</comment>
<name>A0A2H5XCU2_9BACT</name>
<keyword evidence="6" id="KW-0812">Transmembrane</keyword>
<evidence type="ECO:0000256" key="9">
    <source>
        <dbReference type="ARBA" id="ARBA00023136"/>
    </source>
</evidence>
<protein>
    <recommendedName>
        <fullName evidence="10">Flagellar protein FliL</fullName>
    </recommendedName>
</protein>
<comment type="function">
    <text evidence="1 10">Controls the rotational direction of flagella during chemotaxis.</text>
</comment>
<dbReference type="GO" id="GO:0009425">
    <property type="term" value="C:bacterial-type flagellum basal body"/>
    <property type="evidence" value="ECO:0007669"/>
    <property type="project" value="InterPro"/>
</dbReference>
<dbReference type="Pfam" id="PF03748">
    <property type="entry name" value="FliL"/>
    <property type="match status" value="1"/>
</dbReference>
<dbReference type="PANTHER" id="PTHR35091">
    <property type="entry name" value="FLAGELLAR PROTEIN FLIL"/>
    <property type="match status" value="1"/>
</dbReference>
<dbReference type="GO" id="GO:0071978">
    <property type="term" value="P:bacterial-type flagellum-dependent swarming motility"/>
    <property type="evidence" value="ECO:0007669"/>
    <property type="project" value="TreeGrafter"/>
</dbReference>
<evidence type="ECO:0000256" key="6">
    <source>
        <dbReference type="ARBA" id="ARBA00022692"/>
    </source>
</evidence>
<keyword evidence="9 10" id="KW-0472">Membrane</keyword>
<evidence type="ECO:0000313" key="12">
    <source>
        <dbReference type="EMBL" id="GBC99002.1"/>
    </source>
</evidence>
<evidence type="ECO:0000256" key="1">
    <source>
        <dbReference type="ARBA" id="ARBA00002254"/>
    </source>
</evidence>
<reference evidence="13" key="1">
    <citation type="submission" date="2017-09" db="EMBL/GenBank/DDBJ databases">
        <title>Metaegenomics of thermophilic ammonia-oxidizing enrichment culture.</title>
        <authorList>
            <person name="Kato S."/>
            <person name="Suzuki K."/>
        </authorList>
    </citation>
    <scope>NUCLEOTIDE SEQUENCE [LARGE SCALE GENOMIC DNA]</scope>
</reference>
<keyword evidence="5 10" id="KW-0145">Chemotaxis</keyword>
<evidence type="ECO:0000256" key="2">
    <source>
        <dbReference type="ARBA" id="ARBA00004162"/>
    </source>
</evidence>
<evidence type="ECO:0000256" key="4">
    <source>
        <dbReference type="ARBA" id="ARBA00022475"/>
    </source>
</evidence>
<dbReference type="Proteomes" id="UP000236173">
    <property type="component" value="Unassembled WGS sequence"/>
</dbReference>
<accession>A0A2H5XCU2</accession>
<dbReference type="GO" id="GO:0005886">
    <property type="term" value="C:plasma membrane"/>
    <property type="evidence" value="ECO:0007669"/>
    <property type="project" value="UniProtKB-SubCell"/>
</dbReference>
<keyword evidence="4 10" id="KW-1003">Cell membrane</keyword>
<dbReference type="PANTHER" id="PTHR35091:SF2">
    <property type="entry name" value="FLAGELLAR PROTEIN FLIL"/>
    <property type="match status" value="1"/>
</dbReference>
<evidence type="ECO:0000256" key="3">
    <source>
        <dbReference type="ARBA" id="ARBA00008281"/>
    </source>
</evidence>
<evidence type="ECO:0000256" key="5">
    <source>
        <dbReference type="ARBA" id="ARBA00022500"/>
    </source>
</evidence>
<evidence type="ECO:0000256" key="11">
    <source>
        <dbReference type="SAM" id="MobiDB-lite"/>
    </source>
</evidence>
<evidence type="ECO:0000313" key="13">
    <source>
        <dbReference type="Proteomes" id="UP000236173"/>
    </source>
</evidence>
<feature type="region of interest" description="Disordered" evidence="11">
    <location>
        <begin position="86"/>
        <end position="111"/>
    </location>
</feature>
<evidence type="ECO:0000256" key="10">
    <source>
        <dbReference type="RuleBase" id="RU364125"/>
    </source>
</evidence>
<dbReference type="EMBL" id="BEHT01000019">
    <property type="protein sequence ID" value="GBC99002.1"/>
    <property type="molecule type" value="Genomic_DNA"/>
</dbReference>
<proteinExistence type="inferred from homology"/>
<comment type="subcellular location">
    <subcellularLocation>
        <location evidence="2">Cell membrane</location>
        <topology evidence="2">Single-pass membrane protein</topology>
    </subcellularLocation>
</comment>
<sequence>MHRVGRLPILMVVAAALAAGAAAAGISALMMRRVVATPPTKQKVEVVPITFFYSLGEQTVNLREPGRYLKVGIELEVLAKGGAHALEASETSTAQKTAGEGGGDEKNHTNLPPLALATKAELDEKRAQVLDLVIEELSASSFKDLLTPKGRRELRQRIRKAVNQVLSSGEVQQVYFTTFLAQ</sequence>
<evidence type="ECO:0000256" key="7">
    <source>
        <dbReference type="ARBA" id="ARBA00022779"/>
    </source>
</evidence>
<gene>
    <name evidence="12" type="ORF">HRbin17_01523</name>
</gene>
<keyword evidence="7 10" id="KW-0283">Flagellar rotation</keyword>
<organism evidence="12 13">
    <name type="scientific">Candidatus Fervidibacter japonicus</name>
    <dbReference type="NCBI Taxonomy" id="2035412"/>
    <lineage>
        <taxon>Bacteria</taxon>
        <taxon>Candidatus Fervidibacterota</taxon>
        <taxon>Candidatus Fervidibacter</taxon>
    </lineage>
</organism>
<dbReference type="AlphaFoldDB" id="A0A2H5XCU2"/>
<dbReference type="GO" id="GO:0006935">
    <property type="term" value="P:chemotaxis"/>
    <property type="evidence" value="ECO:0007669"/>
    <property type="project" value="UniProtKB-KW"/>
</dbReference>
<evidence type="ECO:0000256" key="8">
    <source>
        <dbReference type="ARBA" id="ARBA00022989"/>
    </source>
</evidence>
<dbReference type="InterPro" id="IPR005503">
    <property type="entry name" value="FliL"/>
</dbReference>
<comment type="similarity">
    <text evidence="3 10">Belongs to the FliL family.</text>
</comment>
<keyword evidence="8" id="KW-1133">Transmembrane helix</keyword>